<comment type="caution">
    <text evidence="2">The sequence shown here is derived from an EMBL/GenBank/DDBJ whole genome shotgun (WGS) entry which is preliminary data.</text>
</comment>
<dbReference type="Pfam" id="PF07173">
    <property type="entry name" value="GRDP-like"/>
    <property type="match status" value="1"/>
</dbReference>
<proteinExistence type="predicted"/>
<evidence type="ECO:0000313" key="3">
    <source>
        <dbReference type="Proteomes" id="UP000298061"/>
    </source>
</evidence>
<sequence length="495" mass="55942">MADVAPPVYTPRAPPEATPSASSGATPSAAALPATLRVGGRMVKATLVDPEDVKVHLGLLRAFWELRQTVEVRLDARFPPFARTMHPEQRWAWFVTLAVERFDRWSRVVTPRSDIRSWVANEIPPLDVCMVWHAYLLNPQRYAEDCNRILPQFAVMRPGTMLAAVKHIGDISAFVPPTSRKQSWLSDTRTQFDPFDSLQTMVSQALTCPQCNAKLDVPYITEDGKGYTQQNFSTICQACRLEITKETLAVGNFTSTLAIDHRDVMVLRRYRGAAFLPGTIRTPEVAEDGRRAERIKSLLLQTPLFALRRGVRPTPAEMGSSVQWSMDLIRKLPTVVKPRTLNRILSSYSDQRPFSVELVGAVLRQGTFVKKMQELGWTKPGYFDDQENSMAIVHAVVRYHAFLDLMSSSTTSFFVPTLDIDLVWHTHQLFAVSYQVDCKKYVGRYIDHDDKVEETHLSNAFDLTCRAWNARFNVPYMHCGCPLPGDTVGQKLPKE</sequence>
<reference evidence="2 3" key="1">
    <citation type="submission" date="2019-02" db="EMBL/GenBank/DDBJ databases">
        <title>Genome sequencing of the rare red list fungi Hericium alpestre (H. flagellum).</title>
        <authorList>
            <person name="Buettner E."/>
            <person name="Kellner H."/>
        </authorList>
    </citation>
    <scope>NUCLEOTIDE SEQUENCE [LARGE SCALE GENOMIC DNA]</scope>
    <source>
        <strain evidence="2 3">DSM 108284</strain>
    </source>
</reference>
<feature type="compositionally biased region" description="Pro residues" evidence="1">
    <location>
        <begin position="8"/>
        <end position="17"/>
    </location>
</feature>
<feature type="compositionally biased region" description="Low complexity" evidence="1">
    <location>
        <begin position="18"/>
        <end position="28"/>
    </location>
</feature>
<name>A0A4Y9ZZQ0_9AGAM</name>
<keyword evidence="3" id="KW-1185">Reference proteome</keyword>
<accession>A0A4Y9ZZQ0</accession>
<dbReference type="InterPro" id="IPR009836">
    <property type="entry name" value="GRDP-like"/>
</dbReference>
<dbReference type="STRING" id="135208.A0A4Y9ZZQ0"/>
<dbReference type="AlphaFoldDB" id="A0A4Y9ZZQ0"/>
<dbReference type="EMBL" id="SFCI01000411">
    <property type="protein sequence ID" value="TFY79965.1"/>
    <property type="molecule type" value="Genomic_DNA"/>
</dbReference>
<evidence type="ECO:0000256" key="1">
    <source>
        <dbReference type="SAM" id="MobiDB-lite"/>
    </source>
</evidence>
<dbReference type="PANTHER" id="PTHR34365:SF7">
    <property type="entry name" value="GLYCINE-RICH DOMAIN-CONTAINING PROTEIN 1"/>
    <property type="match status" value="1"/>
</dbReference>
<organism evidence="2 3">
    <name type="scientific">Hericium alpestre</name>
    <dbReference type="NCBI Taxonomy" id="135208"/>
    <lineage>
        <taxon>Eukaryota</taxon>
        <taxon>Fungi</taxon>
        <taxon>Dikarya</taxon>
        <taxon>Basidiomycota</taxon>
        <taxon>Agaricomycotina</taxon>
        <taxon>Agaricomycetes</taxon>
        <taxon>Russulales</taxon>
        <taxon>Hericiaceae</taxon>
        <taxon>Hericium</taxon>
    </lineage>
</organism>
<feature type="region of interest" description="Disordered" evidence="1">
    <location>
        <begin position="1"/>
        <end position="28"/>
    </location>
</feature>
<dbReference type="PANTHER" id="PTHR34365">
    <property type="entry name" value="ENOLASE (DUF1399)"/>
    <property type="match status" value="1"/>
</dbReference>
<dbReference type="Proteomes" id="UP000298061">
    <property type="component" value="Unassembled WGS sequence"/>
</dbReference>
<protein>
    <submittedName>
        <fullName evidence="2">Uncharacterized protein</fullName>
    </submittedName>
</protein>
<dbReference type="OrthoDB" id="2684236at2759"/>
<evidence type="ECO:0000313" key="2">
    <source>
        <dbReference type="EMBL" id="TFY79965.1"/>
    </source>
</evidence>
<gene>
    <name evidence="2" type="ORF">EWM64_g4047</name>
</gene>